<proteinExistence type="predicted"/>
<comment type="caution">
    <text evidence="2">The sequence shown here is derived from an EMBL/GenBank/DDBJ whole genome shotgun (WGS) entry which is preliminary data.</text>
</comment>
<feature type="region of interest" description="Disordered" evidence="1">
    <location>
        <begin position="32"/>
        <end position="54"/>
    </location>
</feature>
<keyword evidence="3" id="KW-1185">Reference proteome</keyword>
<dbReference type="Proteomes" id="UP000256345">
    <property type="component" value="Unassembled WGS sequence"/>
</dbReference>
<name>A0ABX9JUK4_9BACT</name>
<feature type="region of interest" description="Disordered" evidence="1">
    <location>
        <begin position="1"/>
        <end position="20"/>
    </location>
</feature>
<reference evidence="2 3" key="1">
    <citation type="submission" date="2018-08" db="EMBL/GenBank/DDBJ databases">
        <title>Genomic Encyclopedia of Archaeal and Bacterial Type Strains, Phase II (KMG-II): from individual species to whole genera.</title>
        <authorList>
            <person name="Goeker M."/>
        </authorList>
    </citation>
    <scope>NUCLEOTIDE SEQUENCE [LARGE SCALE GENOMIC DNA]</scope>
    <source>
        <strain evidence="2 3">DSM 2261</strain>
    </source>
</reference>
<sequence length="76" mass="8200">MCASARPLSSSNSRSTGSRLVSSIRRSVWSNWPREASSASTSWALGEISSPRTSRPRCWLSAFNRSAARACPVAKA</sequence>
<dbReference type="EMBL" id="QUMU01000010">
    <property type="protein sequence ID" value="REG27249.1"/>
    <property type="molecule type" value="Genomic_DNA"/>
</dbReference>
<evidence type="ECO:0000313" key="2">
    <source>
        <dbReference type="EMBL" id="REG27249.1"/>
    </source>
</evidence>
<protein>
    <submittedName>
        <fullName evidence="2">Uncharacterized protein</fullName>
    </submittedName>
</protein>
<dbReference type="RefSeq" id="WP_047859402.1">
    <property type="nucleotide sequence ID" value="NZ_QUMU01000010.1"/>
</dbReference>
<evidence type="ECO:0000256" key="1">
    <source>
        <dbReference type="SAM" id="MobiDB-lite"/>
    </source>
</evidence>
<evidence type="ECO:0000313" key="3">
    <source>
        <dbReference type="Proteomes" id="UP000256345"/>
    </source>
</evidence>
<accession>A0ABX9JUK4</accession>
<gene>
    <name evidence="2" type="ORF">ATI61_110256</name>
</gene>
<organism evidence="2 3">
    <name type="scientific">Archangium gephyra</name>
    <dbReference type="NCBI Taxonomy" id="48"/>
    <lineage>
        <taxon>Bacteria</taxon>
        <taxon>Pseudomonadati</taxon>
        <taxon>Myxococcota</taxon>
        <taxon>Myxococcia</taxon>
        <taxon>Myxococcales</taxon>
        <taxon>Cystobacterineae</taxon>
        <taxon>Archangiaceae</taxon>
        <taxon>Archangium</taxon>
    </lineage>
</organism>